<dbReference type="InterPro" id="IPR036412">
    <property type="entry name" value="HAD-like_sf"/>
</dbReference>
<dbReference type="InterPro" id="IPR003337">
    <property type="entry name" value="Trehalose_PPase"/>
</dbReference>
<dbReference type="NCBIfam" id="TIGR01484">
    <property type="entry name" value="HAD-SF-IIB"/>
    <property type="match status" value="1"/>
</dbReference>
<proteinExistence type="inferred from homology"/>
<dbReference type="InterPro" id="IPR006379">
    <property type="entry name" value="HAD-SF_hydro_IIB"/>
</dbReference>
<keyword evidence="4" id="KW-0479">Metal-binding</keyword>
<dbReference type="Gene3D" id="3.30.70.1020">
    <property type="entry name" value="Trehalose-6-phosphate phosphatase related protein, domain 2"/>
    <property type="match status" value="1"/>
</dbReference>
<dbReference type="RefSeq" id="WP_257594732.1">
    <property type="nucleotide sequence ID" value="NZ_JANKHH010000002.1"/>
</dbReference>
<dbReference type="NCBIfam" id="TIGR00685">
    <property type="entry name" value="T6PP"/>
    <property type="match status" value="1"/>
</dbReference>
<evidence type="ECO:0000256" key="3">
    <source>
        <dbReference type="ARBA" id="ARBA00022801"/>
    </source>
</evidence>
<comment type="caution">
    <text evidence="5">The sequence shown here is derived from an EMBL/GenBank/DDBJ whole genome shotgun (WGS) entry which is preliminary data.</text>
</comment>
<comment type="catalytic activity">
    <reaction evidence="4">
        <text>alpha,alpha-trehalose 6-phosphate + H2O = alpha,alpha-trehalose + phosphate</text>
        <dbReference type="Rhea" id="RHEA:23420"/>
        <dbReference type="ChEBI" id="CHEBI:15377"/>
        <dbReference type="ChEBI" id="CHEBI:16551"/>
        <dbReference type="ChEBI" id="CHEBI:43474"/>
        <dbReference type="ChEBI" id="CHEBI:58429"/>
        <dbReference type="EC" id="3.1.3.12"/>
    </reaction>
</comment>
<dbReference type="EC" id="3.1.3.12" evidence="4"/>
<dbReference type="InterPro" id="IPR044651">
    <property type="entry name" value="OTSB-like"/>
</dbReference>
<comment type="similarity">
    <text evidence="2 4">Belongs to the trehalose phosphatase family.</text>
</comment>
<dbReference type="Gene3D" id="3.40.50.1000">
    <property type="entry name" value="HAD superfamily/HAD-like"/>
    <property type="match status" value="1"/>
</dbReference>
<dbReference type="SUPFAM" id="SSF56784">
    <property type="entry name" value="HAD-like"/>
    <property type="match status" value="1"/>
</dbReference>
<dbReference type="CDD" id="cd01627">
    <property type="entry name" value="HAD_TPP"/>
    <property type="match status" value="1"/>
</dbReference>
<dbReference type="GO" id="GO:0004805">
    <property type="term" value="F:trehalose-phosphatase activity"/>
    <property type="evidence" value="ECO:0007669"/>
    <property type="project" value="UniProtKB-EC"/>
</dbReference>
<dbReference type="Proteomes" id="UP001206067">
    <property type="component" value="Unassembled WGS sequence"/>
</dbReference>
<accession>A0ABT1XQQ9</accession>
<evidence type="ECO:0000313" key="5">
    <source>
        <dbReference type="EMBL" id="MCR2832965.1"/>
    </source>
</evidence>
<dbReference type="InterPro" id="IPR023214">
    <property type="entry name" value="HAD_sf"/>
</dbReference>
<evidence type="ECO:0000256" key="4">
    <source>
        <dbReference type="RuleBase" id="RU361117"/>
    </source>
</evidence>
<gene>
    <name evidence="5" type="primary">otsB</name>
    <name evidence="5" type="ORF">NSO95_03330</name>
</gene>
<evidence type="ECO:0000313" key="6">
    <source>
        <dbReference type="Proteomes" id="UP001206067"/>
    </source>
</evidence>
<keyword evidence="3 4" id="KW-0378">Hydrolase</keyword>
<dbReference type="Pfam" id="PF02358">
    <property type="entry name" value="Trehalose_PPase"/>
    <property type="match status" value="1"/>
</dbReference>
<organism evidence="5 6">
    <name type="scientific">Parerythrobacter lacustris</name>
    <dbReference type="NCBI Taxonomy" id="2969984"/>
    <lineage>
        <taxon>Bacteria</taxon>
        <taxon>Pseudomonadati</taxon>
        <taxon>Pseudomonadota</taxon>
        <taxon>Alphaproteobacteria</taxon>
        <taxon>Sphingomonadales</taxon>
        <taxon>Erythrobacteraceae</taxon>
        <taxon>Parerythrobacter</taxon>
    </lineage>
</organism>
<dbReference type="PANTHER" id="PTHR43768:SF3">
    <property type="entry name" value="TREHALOSE 6-PHOSPHATE PHOSPHATASE"/>
    <property type="match status" value="1"/>
</dbReference>
<comment type="pathway">
    <text evidence="1 4">Glycan biosynthesis; trehalose biosynthesis.</text>
</comment>
<evidence type="ECO:0000256" key="2">
    <source>
        <dbReference type="ARBA" id="ARBA00008770"/>
    </source>
</evidence>
<sequence length="247" mass="25816">MDNPRDLPPPPPIDTLGAKGPIALFLDFDGTLVPIAPTPDRIAVPPDLAKRLEELSARLDHRMAVVSGRSPANLAEHLGPLAVAVAGSHGAARRKRDGSTFGPDAERLPDAAIGAIERTADRAGALLERKAHGLALHYRSAPEKEDAVVEAAQALAAEHGLALKRGKCVVEFVLPGADKGRAVEAFMAEPEFAGAMPVFVGDDVTDEDGFCAAAKNGGFGVAVGERPSDSALYHLPAVSDVHAWLKL</sequence>
<protein>
    <recommendedName>
        <fullName evidence="4">Trehalose 6-phosphate phosphatase</fullName>
        <ecNumber evidence="4">3.1.3.12</ecNumber>
    </recommendedName>
</protein>
<evidence type="ECO:0000256" key="1">
    <source>
        <dbReference type="ARBA" id="ARBA00005199"/>
    </source>
</evidence>
<name>A0ABT1XQQ9_9SPHN</name>
<keyword evidence="6" id="KW-1185">Reference proteome</keyword>
<reference evidence="5 6" key="1">
    <citation type="submission" date="2022-08" db="EMBL/GenBank/DDBJ databases">
        <title>Polyphasic taxonomy analysis of Qipengyuania sp.RS5-5.</title>
        <authorList>
            <person name="Xamxidin M."/>
            <person name="Wu M."/>
        </authorList>
    </citation>
    <scope>NUCLEOTIDE SEQUENCE [LARGE SCALE GENOMIC DNA]</scope>
    <source>
        <strain evidence="5 6">RS5-5</strain>
    </source>
</reference>
<dbReference type="EMBL" id="JANKHH010000002">
    <property type="protein sequence ID" value="MCR2832965.1"/>
    <property type="molecule type" value="Genomic_DNA"/>
</dbReference>
<comment type="function">
    <text evidence="4">Removes the phosphate from trehalose 6-phosphate to produce free trehalose.</text>
</comment>
<keyword evidence="4" id="KW-0460">Magnesium</keyword>
<comment type="cofactor">
    <cofactor evidence="4">
        <name>Mg(2+)</name>
        <dbReference type="ChEBI" id="CHEBI:18420"/>
    </cofactor>
</comment>
<dbReference type="PANTHER" id="PTHR43768">
    <property type="entry name" value="TREHALOSE 6-PHOSPHATE PHOSPHATASE"/>
    <property type="match status" value="1"/>
</dbReference>